<dbReference type="AlphaFoldDB" id="A0AAJ0EAY5"/>
<keyword evidence="2" id="KW-1185">Reference proteome</keyword>
<dbReference type="EMBL" id="JAHMHQ010000021">
    <property type="protein sequence ID" value="KAK1625051.1"/>
    <property type="molecule type" value="Genomic_DNA"/>
</dbReference>
<proteinExistence type="predicted"/>
<name>A0AAJ0EAY5_9PEZI</name>
<organism evidence="1 2">
    <name type="scientific">Colletotrichum phormii</name>
    <dbReference type="NCBI Taxonomy" id="359342"/>
    <lineage>
        <taxon>Eukaryota</taxon>
        <taxon>Fungi</taxon>
        <taxon>Dikarya</taxon>
        <taxon>Ascomycota</taxon>
        <taxon>Pezizomycotina</taxon>
        <taxon>Sordariomycetes</taxon>
        <taxon>Hypocreomycetidae</taxon>
        <taxon>Glomerellales</taxon>
        <taxon>Glomerellaceae</taxon>
        <taxon>Colletotrichum</taxon>
        <taxon>Colletotrichum acutatum species complex</taxon>
    </lineage>
</organism>
<accession>A0AAJ0EAY5</accession>
<dbReference type="Proteomes" id="UP001243989">
    <property type="component" value="Unassembled WGS sequence"/>
</dbReference>
<protein>
    <submittedName>
        <fullName evidence="1">Uncharacterized protein</fullName>
    </submittedName>
</protein>
<comment type="caution">
    <text evidence="1">The sequence shown here is derived from an EMBL/GenBank/DDBJ whole genome shotgun (WGS) entry which is preliminary data.</text>
</comment>
<sequence>MLSVPRLAQWAALGTVGLGYVRSARLGRMQSPMRVRQSRRLIRYFVSRAKEGSFRLVGYQRVRPIIGGGQGRKQERLSERLAVR</sequence>
<evidence type="ECO:0000313" key="1">
    <source>
        <dbReference type="EMBL" id="KAK1625051.1"/>
    </source>
</evidence>
<dbReference type="GeneID" id="85481410"/>
<dbReference type="RefSeq" id="XP_060441046.1">
    <property type="nucleotide sequence ID" value="XM_060596548.1"/>
</dbReference>
<evidence type="ECO:0000313" key="2">
    <source>
        <dbReference type="Proteomes" id="UP001243989"/>
    </source>
</evidence>
<reference evidence="1" key="1">
    <citation type="submission" date="2021-06" db="EMBL/GenBank/DDBJ databases">
        <title>Comparative genomics, transcriptomics and evolutionary studies reveal genomic signatures of adaptation to plant cell wall in hemibiotrophic fungi.</title>
        <authorList>
            <consortium name="DOE Joint Genome Institute"/>
            <person name="Baroncelli R."/>
            <person name="Diaz J.F."/>
            <person name="Benocci T."/>
            <person name="Peng M."/>
            <person name="Battaglia E."/>
            <person name="Haridas S."/>
            <person name="Andreopoulos W."/>
            <person name="Labutti K."/>
            <person name="Pangilinan J."/>
            <person name="Floch G.L."/>
            <person name="Makela M.R."/>
            <person name="Henrissat B."/>
            <person name="Grigoriev I.V."/>
            <person name="Crouch J.A."/>
            <person name="De Vries R.P."/>
            <person name="Sukno S.A."/>
            <person name="Thon M.R."/>
        </authorList>
    </citation>
    <scope>NUCLEOTIDE SEQUENCE</scope>
    <source>
        <strain evidence="1">CBS 102054</strain>
    </source>
</reference>
<gene>
    <name evidence="1" type="ORF">BDP81DRAFT_98254</name>
</gene>